<comment type="caution">
    <text evidence="4">The sequence shown here is derived from an EMBL/GenBank/DDBJ whole genome shotgun (WGS) entry which is preliminary data.</text>
</comment>
<name>A0ABS1BY42_9BACT</name>
<dbReference type="PANTHER" id="PTHR46969:SF1">
    <property type="entry name" value="BIFUNCTIONAL PROTEIN HLDE"/>
    <property type="match status" value="1"/>
</dbReference>
<dbReference type="Pfam" id="PF00294">
    <property type="entry name" value="PfkB"/>
    <property type="match status" value="1"/>
</dbReference>
<proteinExistence type="predicted"/>
<feature type="domain" description="Carbohydrate kinase PfkB" evidence="3">
    <location>
        <begin position="20"/>
        <end position="312"/>
    </location>
</feature>
<dbReference type="SUPFAM" id="SSF53613">
    <property type="entry name" value="Ribokinase-like"/>
    <property type="match status" value="1"/>
</dbReference>
<dbReference type="Gene3D" id="3.40.1190.20">
    <property type="match status" value="1"/>
</dbReference>
<evidence type="ECO:0000313" key="4">
    <source>
        <dbReference type="EMBL" id="MBK0402064.1"/>
    </source>
</evidence>
<dbReference type="CDD" id="cd01172">
    <property type="entry name" value="RfaE_like"/>
    <property type="match status" value="1"/>
</dbReference>
<dbReference type="EMBL" id="JAEHFX010000001">
    <property type="protein sequence ID" value="MBK0402064.1"/>
    <property type="molecule type" value="Genomic_DNA"/>
</dbReference>
<organism evidence="4 5">
    <name type="scientific">Adhaeribacter terrigena</name>
    <dbReference type="NCBI Taxonomy" id="2793070"/>
    <lineage>
        <taxon>Bacteria</taxon>
        <taxon>Pseudomonadati</taxon>
        <taxon>Bacteroidota</taxon>
        <taxon>Cytophagia</taxon>
        <taxon>Cytophagales</taxon>
        <taxon>Hymenobacteraceae</taxon>
        <taxon>Adhaeribacter</taxon>
    </lineage>
</organism>
<dbReference type="InterPro" id="IPR029056">
    <property type="entry name" value="Ribokinase-like"/>
</dbReference>
<dbReference type="InterPro" id="IPR011913">
    <property type="entry name" value="RfaE_dom_I"/>
</dbReference>
<evidence type="ECO:0000256" key="2">
    <source>
        <dbReference type="ARBA" id="ARBA00022777"/>
    </source>
</evidence>
<reference evidence="4 5" key="1">
    <citation type="submission" date="2020-12" db="EMBL/GenBank/DDBJ databases">
        <title>Bacterial novel species Adhaeribacter sp. BT258 isolated from soil.</title>
        <authorList>
            <person name="Jung H.-Y."/>
        </authorList>
    </citation>
    <scope>NUCLEOTIDE SEQUENCE [LARGE SCALE GENOMIC DNA]</scope>
    <source>
        <strain evidence="4 5">BT258</strain>
    </source>
</reference>
<dbReference type="PANTHER" id="PTHR46969">
    <property type="entry name" value="BIFUNCTIONAL PROTEIN HLDE"/>
    <property type="match status" value="1"/>
</dbReference>
<protein>
    <submittedName>
        <fullName evidence="4">D-glycero-beta-D-manno-heptose-7-phosphate kinase</fullName>
    </submittedName>
</protein>
<accession>A0ABS1BY42</accession>
<keyword evidence="1" id="KW-0808">Transferase</keyword>
<gene>
    <name evidence="4" type="ORF">I5M27_03650</name>
</gene>
<dbReference type="InterPro" id="IPR011611">
    <property type="entry name" value="PfkB_dom"/>
</dbReference>
<dbReference type="GO" id="GO:0016301">
    <property type="term" value="F:kinase activity"/>
    <property type="evidence" value="ECO:0007669"/>
    <property type="project" value="UniProtKB-KW"/>
</dbReference>
<evidence type="ECO:0000259" key="3">
    <source>
        <dbReference type="Pfam" id="PF00294"/>
    </source>
</evidence>
<evidence type="ECO:0000256" key="1">
    <source>
        <dbReference type="ARBA" id="ARBA00022679"/>
    </source>
</evidence>
<dbReference type="RefSeq" id="WP_200504841.1">
    <property type="nucleotide sequence ID" value="NZ_JAEHFX010000001.1"/>
</dbReference>
<sequence>MALNSLKELFDSFDELTALIVGDVMIDSYLWGKSSRLSPEAPVPIVNVVKTEKRLGGAANVALNVQALGATPLLCSVIGDDMEGADFERLLEEKQLSLEGIVKSVERVTTTKQRIIAGNQQLLRIDSEHETDLTEFEERHLLERYEKLLGKCDVVIFEDYDKGVLTERIIDKLIARAREKNIPTVVDPKKKNFLSYVGVSLFKPNLKELKEGLKVEFADANLEAFEHAAETLQQKLQAGNILITLSERGVFCTDGETKTYIDAHMRSISDVSGAGDTVVSIAALCLARQMPLPLLAGLANLGGGLVCEQVGVVPIDKGRLYEEAREFNLFEELSEIRN</sequence>
<dbReference type="InterPro" id="IPR002173">
    <property type="entry name" value="Carboh/pur_kinase_PfkB_CS"/>
</dbReference>
<keyword evidence="2 4" id="KW-0418">Kinase</keyword>
<dbReference type="Proteomes" id="UP000644147">
    <property type="component" value="Unassembled WGS sequence"/>
</dbReference>
<keyword evidence="5" id="KW-1185">Reference proteome</keyword>
<evidence type="ECO:0000313" key="5">
    <source>
        <dbReference type="Proteomes" id="UP000644147"/>
    </source>
</evidence>
<dbReference type="PROSITE" id="PS00583">
    <property type="entry name" value="PFKB_KINASES_1"/>
    <property type="match status" value="1"/>
</dbReference>